<feature type="binding site" evidence="9">
    <location>
        <position position="108"/>
    </location>
    <ligand>
        <name>substrate</name>
    </ligand>
</feature>
<evidence type="ECO:0000256" key="1">
    <source>
        <dbReference type="ARBA" id="ARBA00011009"/>
    </source>
</evidence>
<dbReference type="InterPro" id="IPR036291">
    <property type="entry name" value="NAD(P)-bd_dom_sf"/>
</dbReference>
<dbReference type="GO" id="GO:0051287">
    <property type="term" value="F:NAD binding"/>
    <property type="evidence" value="ECO:0007669"/>
    <property type="project" value="InterPro"/>
</dbReference>
<comment type="caution">
    <text evidence="15">The sequence shown here is derived from an EMBL/GenBank/DDBJ whole genome shotgun (WGS) entry which is preliminary data.</text>
</comment>
<dbReference type="InterPro" id="IPR006168">
    <property type="entry name" value="G3P_DH_NAD-dep"/>
</dbReference>
<evidence type="ECO:0000256" key="9">
    <source>
        <dbReference type="PIRSR" id="PIRSR000114-2"/>
    </source>
</evidence>
<evidence type="ECO:0000259" key="14">
    <source>
        <dbReference type="Pfam" id="PF07479"/>
    </source>
</evidence>
<dbReference type="GO" id="GO:0005829">
    <property type="term" value="C:cytosol"/>
    <property type="evidence" value="ECO:0007669"/>
    <property type="project" value="TreeGrafter"/>
</dbReference>
<feature type="binding site" evidence="10">
    <location>
        <begin position="8"/>
        <end position="13"/>
    </location>
    <ligand>
        <name>NAD(+)</name>
        <dbReference type="ChEBI" id="CHEBI:57540"/>
    </ligand>
</feature>
<dbReference type="PANTHER" id="PTHR11728">
    <property type="entry name" value="GLYCEROL-3-PHOSPHATE DEHYDROGENASE"/>
    <property type="match status" value="1"/>
</dbReference>
<dbReference type="Pfam" id="PF01210">
    <property type="entry name" value="NAD_Gly3P_dh_N"/>
    <property type="match status" value="1"/>
</dbReference>
<dbReference type="SUPFAM" id="SSF51735">
    <property type="entry name" value="NAD(P)-binding Rossmann-fold domains"/>
    <property type="match status" value="1"/>
</dbReference>
<dbReference type="GO" id="GO:0141153">
    <property type="term" value="F:glycerol-3-phosphate dehydrogenase (NADP+) activity"/>
    <property type="evidence" value="ECO:0007669"/>
    <property type="project" value="RHEA"/>
</dbReference>
<dbReference type="AlphaFoldDB" id="A0A2M8NZX4"/>
<gene>
    <name evidence="15" type="ORF">CUN51_06600</name>
</gene>
<accession>A0A2M8NZX4</accession>
<feature type="binding site" evidence="9">
    <location>
        <begin position="271"/>
        <end position="272"/>
    </location>
    <ligand>
        <name>substrate</name>
    </ligand>
</feature>
<organism evidence="15 16">
    <name type="scientific">Candidatus Thermofonsia Clade 1 bacterium</name>
    <dbReference type="NCBI Taxonomy" id="2364210"/>
    <lineage>
        <taxon>Bacteria</taxon>
        <taxon>Bacillati</taxon>
        <taxon>Chloroflexota</taxon>
        <taxon>Candidatus Thermofontia</taxon>
        <taxon>Candidatus Thermofonsia Clade 1</taxon>
    </lineage>
</organism>
<dbReference type="PANTHER" id="PTHR11728:SF1">
    <property type="entry name" value="GLYCEROL-3-PHOSPHATE DEHYDROGENASE [NAD(+)] 2, CHLOROPLASTIC"/>
    <property type="match status" value="1"/>
</dbReference>
<dbReference type="Gene3D" id="1.10.1040.10">
    <property type="entry name" value="N-(1-d-carboxylethyl)-l-norvaline Dehydrogenase, domain 2"/>
    <property type="match status" value="1"/>
</dbReference>
<evidence type="ECO:0000256" key="7">
    <source>
        <dbReference type="ARBA" id="ARBA00023264"/>
    </source>
</evidence>
<feature type="binding site" evidence="10">
    <location>
        <position position="148"/>
    </location>
    <ligand>
        <name>NAD(+)</name>
        <dbReference type="ChEBI" id="CHEBI:57540"/>
    </ligand>
</feature>
<evidence type="ECO:0000256" key="12">
    <source>
        <dbReference type="RuleBase" id="RU000439"/>
    </source>
</evidence>
<sequence length="364" mass="39175">MTTITVFGAGVMGTALTFPAADNGHSVRLAGTHLDEEIIRSCKETGFHPKLKRPIPPNVQPFYHAEIAEAMRGTEIVVLGVNSRGVHWAAETIAPHLQPEQIILMATKGLESTPDGNLMVLPDVLASRLPEPIRHQVHYAAIGGPSIAGELAARRHTSVVFVSRNAEILPRLQAVFATPYYHIWTSTDMIGVEVCVALKNPYALATGIAQGVLETLPPDVAAAKNHNYAAAIFAQGLAETAYLVQLLGGSLETVFSLPGAGDLYVTTQGGRNSRMGRLLGMGKPYSDAVEEMPDETVEGVDCVLAVMPAIEHMIAQGKIEADALPLLRELYRILTRNVAVAFDFESFFSKLPFAPPLRQRAQGA</sequence>
<protein>
    <recommendedName>
        <fullName evidence="12">Glycerol-3-phosphate dehydrogenase</fullName>
        <ecNumber evidence="12">1.1.1.94</ecNumber>
    </recommendedName>
</protein>
<dbReference type="EC" id="1.1.1.94" evidence="12"/>
<dbReference type="InterPro" id="IPR011128">
    <property type="entry name" value="G3P_DH_NAD-dep_N"/>
</dbReference>
<dbReference type="PIRSF" id="PIRSF000114">
    <property type="entry name" value="Glycerol-3-P_dh"/>
    <property type="match status" value="1"/>
</dbReference>
<dbReference type="EMBL" id="PGTK01000006">
    <property type="protein sequence ID" value="PJF30849.1"/>
    <property type="molecule type" value="Genomic_DNA"/>
</dbReference>
<proteinExistence type="inferred from homology"/>
<evidence type="ECO:0000256" key="11">
    <source>
        <dbReference type="RuleBase" id="RU000437"/>
    </source>
</evidence>
<evidence type="ECO:0000313" key="16">
    <source>
        <dbReference type="Proteomes" id="UP000228921"/>
    </source>
</evidence>
<feature type="binding site" evidence="10">
    <location>
        <position position="271"/>
    </location>
    <ligand>
        <name>NAD(+)</name>
        <dbReference type="ChEBI" id="CHEBI:57540"/>
    </ligand>
</feature>
<dbReference type="GO" id="GO:0046168">
    <property type="term" value="P:glycerol-3-phosphate catabolic process"/>
    <property type="evidence" value="ECO:0007669"/>
    <property type="project" value="InterPro"/>
</dbReference>
<dbReference type="PRINTS" id="PR00077">
    <property type="entry name" value="GPDHDRGNASE"/>
</dbReference>
<keyword evidence="2" id="KW-0444">Lipid biosynthesis</keyword>
<dbReference type="InterPro" id="IPR013328">
    <property type="entry name" value="6PGD_dom2"/>
</dbReference>
<dbReference type="GO" id="GO:0008654">
    <property type="term" value="P:phospholipid biosynthetic process"/>
    <property type="evidence" value="ECO:0007669"/>
    <property type="project" value="UniProtKB-KW"/>
</dbReference>
<feature type="active site" description="Proton acceptor" evidence="8">
    <location>
        <position position="199"/>
    </location>
</feature>
<keyword evidence="6" id="KW-0594">Phospholipid biosynthesis</keyword>
<keyword evidence="5" id="KW-0443">Lipid metabolism</keyword>
<dbReference type="Pfam" id="PF07479">
    <property type="entry name" value="NAD_Gly3P_dh_C"/>
    <property type="match status" value="1"/>
</dbReference>
<name>A0A2M8NZX4_9CHLR</name>
<dbReference type="InterPro" id="IPR008927">
    <property type="entry name" value="6-PGluconate_DH-like_C_sf"/>
</dbReference>
<dbReference type="GO" id="GO:0005975">
    <property type="term" value="P:carbohydrate metabolic process"/>
    <property type="evidence" value="ECO:0007669"/>
    <property type="project" value="InterPro"/>
</dbReference>
<dbReference type="Gene3D" id="3.40.50.720">
    <property type="entry name" value="NAD(P)-binding Rossmann-like Domain"/>
    <property type="match status" value="1"/>
</dbReference>
<evidence type="ECO:0000256" key="2">
    <source>
        <dbReference type="ARBA" id="ARBA00022516"/>
    </source>
</evidence>
<comment type="similarity">
    <text evidence="1 11">Belongs to the NAD-dependent glycerol-3-phosphate dehydrogenase family.</text>
</comment>
<dbReference type="InterPro" id="IPR006109">
    <property type="entry name" value="G3P_DH_NAD-dep_C"/>
</dbReference>
<reference evidence="15 16" key="1">
    <citation type="submission" date="2017-11" db="EMBL/GenBank/DDBJ databases">
        <title>Evolution of Phototrophy in the Chloroflexi Phylum Driven by Horizontal Gene Transfer.</title>
        <authorList>
            <person name="Ward L.M."/>
            <person name="Hemp J."/>
            <person name="Shih P.M."/>
            <person name="Mcglynn S.E."/>
            <person name="Fischer W."/>
        </authorList>
    </citation>
    <scope>NUCLEOTIDE SEQUENCE [LARGE SCALE GENOMIC DNA]</scope>
    <source>
        <strain evidence="15">CP2_2F</strain>
    </source>
</reference>
<evidence type="ECO:0000256" key="8">
    <source>
        <dbReference type="PIRSR" id="PIRSR000114-1"/>
    </source>
</evidence>
<keyword evidence="7" id="KW-1208">Phospholipid metabolism</keyword>
<evidence type="ECO:0000256" key="10">
    <source>
        <dbReference type="PIRSR" id="PIRSR000114-3"/>
    </source>
</evidence>
<evidence type="ECO:0000256" key="3">
    <source>
        <dbReference type="ARBA" id="ARBA00023002"/>
    </source>
</evidence>
<keyword evidence="3 11" id="KW-0560">Oxidoreductase</keyword>
<feature type="domain" description="Glycerol-3-phosphate dehydrogenase NAD-dependent N-terminal" evidence="13">
    <location>
        <begin position="4"/>
        <end position="167"/>
    </location>
</feature>
<evidence type="ECO:0000259" key="13">
    <source>
        <dbReference type="Pfam" id="PF01210"/>
    </source>
</evidence>
<evidence type="ECO:0000256" key="6">
    <source>
        <dbReference type="ARBA" id="ARBA00023209"/>
    </source>
</evidence>
<feature type="domain" description="Glycerol-3-phosphate dehydrogenase NAD-dependent C-terminal" evidence="14">
    <location>
        <begin position="188"/>
        <end position="340"/>
    </location>
</feature>
<dbReference type="Proteomes" id="UP000228921">
    <property type="component" value="Unassembled WGS sequence"/>
</dbReference>
<evidence type="ECO:0000256" key="4">
    <source>
        <dbReference type="ARBA" id="ARBA00023027"/>
    </source>
</evidence>
<evidence type="ECO:0000256" key="5">
    <source>
        <dbReference type="ARBA" id="ARBA00023098"/>
    </source>
</evidence>
<comment type="catalytic activity">
    <reaction evidence="12">
        <text>sn-glycerol 3-phosphate + NADP(+) = dihydroxyacetone phosphate + NADPH + H(+)</text>
        <dbReference type="Rhea" id="RHEA:11096"/>
        <dbReference type="ChEBI" id="CHEBI:15378"/>
        <dbReference type="ChEBI" id="CHEBI:57597"/>
        <dbReference type="ChEBI" id="CHEBI:57642"/>
        <dbReference type="ChEBI" id="CHEBI:57783"/>
        <dbReference type="ChEBI" id="CHEBI:58349"/>
        <dbReference type="EC" id="1.1.1.94"/>
    </reaction>
</comment>
<dbReference type="SUPFAM" id="SSF48179">
    <property type="entry name" value="6-phosphogluconate dehydrogenase C-terminal domain-like"/>
    <property type="match status" value="1"/>
</dbReference>
<evidence type="ECO:0000313" key="15">
    <source>
        <dbReference type="EMBL" id="PJF30849.1"/>
    </source>
</evidence>
<keyword evidence="4 10" id="KW-0520">NAD</keyword>